<evidence type="ECO:0000256" key="1">
    <source>
        <dbReference type="SAM" id="Phobius"/>
    </source>
</evidence>
<keyword evidence="1" id="KW-0812">Transmembrane</keyword>
<protein>
    <submittedName>
        <fullName evidence="2">Uncharacterized protein</fullName>
    </submittedName>
</protein>
<reference evidence="2 3" key="1">
    <citation type="journal article" date="2012" name="J. Bacteriol.">
        <title>Genome sequence of the cycloprodigiosin-producing bacterial strain Pseudoalteromonas rubra ATCC 29570(T).</title>
        <authorList>
            <person name="Xie B.B."/>
            <person name="Shu Y.L."/>
            <person name="Qin Q.L."/>
            <person name="Rong J.C."/>
            <person name="Zhang X.Y."/>
            <person name="Chen X.L."/>
            <person name="Zhou B.C."/>
            <person name="Zhang Y.Z."/>
        </authorList>
    </citation>
    <scope>NUCLEOTIDE SEQUENCE [LARGE SCALE GENOMIC DNA]</scope>
    <source>
        <strain evidence="2 3">DSM 6842</strain>
    </source>
</reference>
<proteinExistence type="predicted"/>
<gene>
    <name evidence="2" type="ORF">PRUB_a4973</name>
</gene>
<dbReference type="EMBL" id="AHCD03000037">
    <property type="protein sequence ID" value="KAF7785408.1"/>
    <property type="molecule type" value="Genomic_DNA"/>
</dbReference>
<dbReference type="AlphaFoldDB" id="A0A8T0C4P2"/>
<name>A0A8T0C4P2_9GAMM</name>
<sequence length="49" mass="5643">MYTNCVQIVSLLFFFGYFGAFFSAGDIAIYVILSVTFEIHRYLGINHEN</sequence>
<feature type="transmembrane region" description="Helical" evidence="1">
    <location>
        <begin position="12"/>
        <end position="33"/>
    </location>
</feature>
<accession>A0A8T0C4P2</accession>
<keyword evidence="1" id="KW-0472">Membrane</keyword>
<keyword evidence="1" id="KW-1133">Transmembrane helix</keyword>
<evidence type="ECO:0000313" key="2">
    <source>
        <dbReference type="EMBL" id="KAF7785408.1"/>
    </source>
</evidence>
<organism evidence="2 3">
    <name type="scientific">Pseudoalteromonas rubra</name>
    <dbReference type="NCBI Taxonomy" id="43658"/>
    <lineage>
        <taxon>Bacteria</taxon>
        <taxon>Pseudomonadati</taxon>
        <taxon>Pseudomonadota</taxon>
        <taxon>Gammaproteobacteria</taxon>
        <taxon>Alteromonadales</taxon>
        <taxon>Pseudoalteromonadaceae</taxon>
        <taxon>Pseudoalteromonas</taxon>
    </lineage>
</organism>
<comment type="caution">
    <text evidence="2">The sequence shown here is derived from an EMBL/GenBank/DDBJ whole genome shotgun (WGS) entry which is preliminary data.</text>
</comment>
<dbReference type="Proteomes" id="UP000016480">
    <property type="component" value="Unassembled WGS sequence"/>
</dbReference>
<evidence type="ECO:0000313" key="3">
    <source>
        <dbReference type="Proteomes" id="UP000016480"/>
    </source>
</evidence>